<dbReference type="InterPro" id="IPR000836">
    <property type="entry name" value="PRTase_dom"/>
</dbReference>
<dbReference type="InterPro" id="IPR051910">
    <property type="entry name" value="ComF/GntX_DNA_util-trans"/>
</dbReference>
<dbReference type="Pfam" id="PF00156">
    <property type="entry name" value="Pribosyltran"/>
    <property type="match status" value="1"/>
</dbReference>
<proteinExistence type="inferred from homology"/>
<accession>A0A4R3HVC0</accession>
<dbReference type="AlphaFoldDB" id="A0A4R3HVC0"/>
<dbReference type="InterPro" id="IPR029057">
    <property type="entry name" value="PRTase-like"/>
</dbReference>
<dbReference type="RefSeq" id="WP_132258746.1">
    <property type="nucleotide sequence ID" value="NZ_SLZQ01000005.1"/>
</dbReference>
<dbReference type="Gene3D" id="3.40.50.2020">
    <property type="match status" value="1"/>
</dbReference>
<evidence type="ECO:0000256" key="1">
    <source>
        <dbReference type="ARBA" id="ARBA00008007"/>
    </source>
</evidence>
<comment type="similarity">
    <text evidence="1">Belongs to the ComF/GntX family.</text>
</comment>
<dbReference type="Proteomes" id="UP000295382">
    <property type="component" value="Unassembled WGS sequence"/>
</dbReference>
<name>A0A4R3HVC0_PAULE</name>
<gene>
    <name evidence="3" type="ORF">EDC30_105261</name>
</gene>
<organism evidence="3 4">
    <name type="scientific">Paucimonas lemoignei</name>
    <name type="common">Pseudomonas lemoignei</name>
    <dbReference type="NCBI Taxonomy" id="29443"/>
    <lineage>
        <taxon>Bacteria</taxon>
        <taxon>Pseudomonadati</taxon>
        <taxon>Pseudomonadota</taxon>
        <taxon>Betaproteobacteria</taxon>
        <taxon>Burkholderiales</taxon>
        <taxon>Burkholderiaceae</taxon>
        <taxon>Paucimonas</taxon>
    </lineage>
</organism>
<feature type="domain" description="Phosphoribosyltransferase" evidence="2">
    <location>
        <begin position="149"/>
        <end position="247"/>
    </location>
</feature>
<dbReference type="PANTHER" id="PTHR47505:SF1">
    <property type="entry name" value="DNA UTILIZATION PROTEIN YHGH"/>
    <property type="match status" value="1"/>
</dbReference>
<dbReference type="OrthoDB" id="9793412at2"/>
<dbReference type="CDD" id="cd06223">
    <property type="entry name" value="PRTases_typeI"/>
    <property type="match status" value="1"/>
</dbReference>
<dbReference type="PANTHER" id="PTHR47505">
    <property type="entry name" value="DNA UTILIZATION PROTEIN YHGH"/>
    <property type="match status" value="1"/>
</dbReference>
<keyword evidence="4" id="KW-1185">Reference proteome</keyword>
<evidence type="ECO:0000313" key="3">
    <source>
        <dbReference type="EMBL" id="TCS37038.1"/>
    </source>
</evidence>
<evidence type="ECO:0000259" key="2">
    <source>
        <dbReference type="Pfam" id="PF00156"/>
    </source>
</evidence>
<dbReference type="EMBL" id="SLZQ01000005">
    <property type="protein sequence ID" value="TCS37038.1"/>
    <property type="molecule type" value="Genomic_DNA"/>
</dbReference>
<dbReference type="SUPFAM" id="SSF53271">
    <property type="entry name" value="PRTase-like"/>
    <property type="match status" value="1"/>
</dbReference>
<comment type="caution">
    <text evidence="3">The sequence shown here is derived from an EMBL/GenBank/DDBJ whole genome shotgun (WGS) entry which is preliminary data.</text>
</comment>
<reference evidence="3 4" key="1">
    <citation type="submission" date="2019-03" db="EMBL/GenBank/DDBJ databases">
        <title>Genomic Encyclopedia of Type Strains, Phase IV (KMG-IV): sequencing the most valuable type-strain genomes for metagenomic binning, comparative biology and taxonomic classification.</title>
        <authorList>
            <person name="Goeker M."/>
        </authorList>
    </citation>
    <scope>NUCLEOTIDE SEQUENCE [LARGE SCALE GENOMIC DNA]</scope>
    <source>
        <strain evidence="3 4">DSM 7445</strain>
    </source>
</reference>
<evidence type="ECO:0000313" key="4">
    <source>
        <dbReference type="Proteomes" id="UP000295382"/>
    </source>
</evidence>
<protein>
    <submittedName>
        <fullName evidence="3">ComF family protein</fullName>
    </submittedName>
</protein>
<sequence length="252" mass="27326">MVFDTHLWIQSLLQRLPQLLPSSCALCGAGGAEAICKGCKTAYFGKPMARCRQCAAVLRGTGIEDGRCGDCVMLPPAFDATIAAIDYLPPADQLVLALKFGGRLALAPVLAQLQRDALLDQQAATTLPDWITAVPLGRRRLRERGFNQALEIAKPLARLLGLPLYPHLLQRRRETAAQSSLQRDERQANLREAFAVSPAFADTVRGRHVAVVDDVLTTGATLNEVAATLKRFGAARVTNLVFARTLHGHAKQ</sequence>